<name>A0AAV5UWP5_9BILA</name>
<evidence type="ECO:0000313" key="3">
    <source>
        <dbReference type="Proteomes" id="UP001432322"/>
    </source>
</evidence>
<feature type="region of interest" description="Disordered" evidence="1">
    <location>
        <begin position="129"/>
        <end position="149"/>
    </location>
</feature>
<accession>A0AAV5UWP5</accession>
<feature type="compositionally biased region" description="Acidic residues" evidence="1">
    <location>
        <begin position="94"/>
        <end position="104"/>
    </location>
</feature>
<proteinExistence type="predicted"/>
<feature type="region of interest" description="Disordered" evidence="1">
    <location>
        <begin position="1"/>
        <end position="63"/>
    </location>
</feature>
<feature type="region of interest" description="Disordered" evidence="1">
    <location>
        <begin position="648"/>
        <end position="683"/>
    </location>
</feature>
<comment type="caution">
    <text evidence="2">The sequence shown here is derived from an EMBL/GenBank/DDBJ whole genome shotgun (WGS) entry which is preliminary data.</text>
</comment>
<reference evidence="2" key="1">
    <citation type="submission" date="2023-10" db="EMBL/GenBank/DDBJ databases">
        <title>Genome assembly of Pristionchus species.</title>
        <authorList>
            <person name="Yoshida K."/>
            <person name="Sommer R.J."/>
        </authorList>
    </citation>
    <scope>NUCLEOTIDE SEQUENCE</scope>
    <source>
        <strain evidence="2">RS5133</strain>
    </source>
</reference>
<evidence type="ECO:0000313" key="2">
    <source>
        <dbReference type="EMBL" id="GMT10643.1"/>
    </source>
</evidence>
<organism evidence="2 3">
    <name type="scientific">Pristionchus fissidentatus</name>
    <dbReference type="NCBI Taxonomy" id="1538716"/>
    <lineage>
        <taxon>Eukaryota</taxon>
        <taxon>Metazoa</taxon>
        <taxon>Ecdysozoa</taxon>
        <taxon>Nematoda</taxon>
        <taxon>Chromadorea</taxon>
        <taxon>Rhabditida</taxon>
        <taxon>Rhabditina</taxon>
        <taxon>Diplogasteromorpha</taxon>
        <taxon>Diplogasteroidea</taxon>
        <taxon>Neodiplogasteridae</taxon>
        <taxon>Pristionchus</taxon>
    </lineage>
</organism>
<sequence>MASCLGSLVDYGSDDESSKDGEDQPKQIVSTEEVYAQDGDEIAVDEPAAKRSRKEEQNGGMDKVVDSFLAEIGEDLQRIPEEQASSVVEKNVVEEPEEEEEDIDGEEIPEEALVHIPTTFESAVIEEPPPAEEIREEEIPSTVNQSTLPEEKPAPIVEPIEVKKEEPDAKLPYFKLANRCANAMKSTLNVRSVQMDEYGGFRVYLRYDDIPICMLSSMGQHESEITARRSAVKDLVEQMLELGLFPPNTKKILAEKITTVDKMVEVTKPVLSYLKFQLSDQRYQRMLRDDSKMSIKADCTQIQLQLIASLIDQIRFFTYRFYAEPTNNPWLHLAPVNSVAPSPYTVQLPSSEFQSSTVKEEPIYGAEPVYGFDYAHSMDPVPYSAVPTGPPSLAEGMKLRIIEDTVSTVPPGGNFFSLPPPTHSLPSTGFQSQFVRTVARITQSTPVKEQAMSAALKIKVEKHDVISEIVEKTIAALGWTERNDTIMVGLIRKRAYLWVDEVPIAILGAMGESEKLSEAVSSCTHELMEQLCAWSLFPLDMVSQICRNKEHLTALLYSMCPAFSFIMTTLREDQYMSLHRTQGMARVPLEAPASHQATAISFRCRVKNYMDKFWETHKIHLGPLIPLPKLEQWEREYFVHTESLPVEQSRNGDEYSLLQSQKSRADLPWTGSGDAPTETEEYL</sequence>
<gene>
    <name evidence="2" type="ORF">PFISCL1PPCAC_1940</name>
</gene>
<feature type="compositionally biased region" description="Basic and acidic residues" evidence="1">
    <location>
        <begin position="47"/>
        <end position="57"/>
    </location>
</feature>
<dbReference type="Proteomes" id="UP001432322">
    <property type="component" value="Unassembled WGS sequence"/>
</dbReference>
<feature type="region of interest" description="Disordered" evidence="1">
    <location>
        <begin position="80"/>
        <end position="104"/>
    </location>
</feature>
<protein>
    <submittedName>
        <fullName evidence="2">Uncharacterized protein</fullName>
    </submittedName>
</protein>
<evidence type="ECO:0000256" key="1">
    <source>
        <dbReference type="SAM" id="MobiDB-lite"/>
    </source>
</evidence>
<keyword evidence="3" id="KW-1185">Reference proteome</keyword>
<dbReference type="EMBL" id="BTSY01000001">
    <property type="protein sequence ID" value="GMT10643.1"/>
    <property type="molecule type" value="Genomic_DNA"/>
</dbReference>
<dbReference type="AlphaFoldDB" id="A0AAV5UWP5"/>
<feature type="compositionally biased region" description="Basic and acidic residues" evidence="1">
    <location>
        <begin position="16"/>
        <end position="25"/>
    </location>
</feature>